<dbReference type="Gene3D" id="3.40.50.2000">
    <property type="entry name" value="Glycogen Phosphorylase B"/>
    <property type="match status" value="1"/>
</dbReference>
<feature type="region of interest" description="Disordered" evidence="5">
    <location>
        <begin position="397"/>
        <end position="419"/>
    </location>
</feature>
<sequence length="791" mass="83539">MSAGPSPASDGTDDHSEVPVEVPPVVHVVPGPDAHGVVLHGLRIRAATRARTDLVRADLLAEVDPARLRDRRVVVQVTDRVLAARREDALAAWRRVTAGAVRVTVVLHDLPQASDGRHRGPRSELYAALCADADDVVVASRHEELLLAAVLRHAFPGPRARALLDRTHVIPLPVVRGASPARPAPSSPPTVATLGFLYPGKGVEEVVDAAAEAGLDAVNIGGVSAGHDDLVDQLAGRAAAAGTRWSATGWVDDADLPAALAGAGIPVAAHRHLSASGSINSWLAAGRRPVVVASRYTRELAERMPGAVRLVGPTHAELVAALREAAHDPASTWLGDDVVLGPDEDEAAALLHAVVDRPAVSVVVPYYRGQAMLDVILAQLDAQEGVAGGLEVVVADDGSPEPPTVRGTRADAETGGGGTVVTAGRWPVRVVRQGRDGFRAGAARNLGARHAAGRVVVFVDGDTVPATGTVAALQKACRTTGSTLAVGHRRHATLTRADGSVTWPPQDELPEPEWLAQGFAATADLAEADDGGFRWIISAVMAVDRALWDVLGGFDERLKGYGGEDWELAWRAWLAGADLAHVPEAVAWHDGPDLKGREGEEAEHLARTKNAETGRLAPLLPHPLVRGRGWTHPCPDVVALVEATGWTPGQVEVVVETLLDHGDVGVWVRGGKHVPADPRVHVGLPGHDVLARARAQVVVREPVEVLRLPWGRWPEELTSVVAGMAGGATAPEDPPGPVSVAATRLAARGSRPVALGADWSRPVPRDVVVEHWRQRRLNDERRRRQDGRTDG</sequence>
<dbReference type="EC" id="2.4.-.-" evidence="8"/>
<evidence type="ECO:0000259" key="7">
    <source>
        <dbReference type="Pfam" id="PF02709"/>
    </source>
</evidence>
<comment type="similarity">
    <text evidence="2">Belongs to the glycosyltransferase 2 family.</text>
</comment>
<proteinExistence type="inferred from homology"/>
<keyword evidence="4 8" id="KW-0808">Transferase</keyword>
<dbReference type="Proteomes" id="UP001589613">
    <property type="component" value="Unassembled WGS sequence"/>
</dbReference>
<evidence type="ECO:0000259" key="6">
    <source>
        <dbReference type="Pfam" id="PF00535"/>
    </source>
</evidence>
<protein>
    <submittedName>
        <fullName evidence="8">Glycosyltransferase</fullName>
        <ecNumber evidence="8">2.4.-.-</ecNumber>
    </submittedName>
</protein>
<dbReference type="EMBL" id="JBHMAX010000015">
    <property type="protein sequence ID" value="MFB9732003.1"/>
    <property type="molecule type" value="Genomic_DNA"/>
</dbReference>
<dbReference type="Pfam" id="PF00535">
    <property type="entry name" value="Glycos_transf_2"/>
    <property type="match status" value="1"/>
</dbReference>
<dbReference type="Pfam" id="PF02709">
    <property type="entry name" value="Glyco_transf_7C"/>
    <property type="match status" value="1"/>
</dbReference>
<dbReference type="InterPro" id="IPR027791">
    <property type="entry name" value="Galactosyl_T_C"/>
</dbReference>
<gene>
    <name evidence="8" type="ORF">ACFFN0_08095</name>
</gene>
<evidence type="ECO:0000256" key="4">
    <source>
        <dbReference type="ARBA" id="ARBA00022679"/>
    </source>
</evidence>
<reference evidence="8 9" key="1">
    <citation type="submission" date="2024-09" db="EMBL/GenBank/DDBJ databases">
        <authorList>
            <person name="Sun Q."/>
            <person name="Mori K."/>
        </authorList>
    </citation>
    <scope>NUCLEOTIDE SEQUENCE [LARGE SCALE GENOMIC DNA]</scope>
    <source>
        <strain evidence="8 9">JCM 12763</strain>
    </source>
</reference>
<feature type="domain" description="Galactosyltransferase C-terminal" evidence="7">
    <location>
        <begin position="536"/>
        <end position="583"/>
    </location>
</feature>
<dbReference type="SUPFAM" id="SSF53756">
    <property type="entry name" value="UDP-Glycosyltransferase/glycogen phosphorylase"/>
    <property type="match status" value="1"/>
</dbReference>
<evidence type="ECO:0000256" key="5">
    <source>
        <dbReference type="SAM" id="MobiDB-lite"/>
    </source>
</evidence>
<dbReference type="InterPro" id="IPR029044">
    <property type="entry name" value="Nucleotide-diphossugar_trans"/>
</dbReference>
<keyword evidence="9" id="KW-1185">Reference proteome</keyword>
<dbReference type="PANTHER" id="PTHR43179">
    <property type="entry name" value="RHAMNOSYLTRANSFERASE WBBL"/>
    <property type="match status" value="1"/>
</dbReference>
<accession>A0ABV5V2H1</accession>
<evidence type="ECO:0000256" key="3">
    <source>
        <dbReference type="ARBA" id="ARBA00022676"/>
    </source>
</evidence>
<comment type="caution">
    <text evidence="8">The sequence shown here is derived from an EMBL/GenBank/DDBJ whole genome shotgun (WGS) entry which is preliminary data.</text>
</comment>
<evidence type="ECO:0000256" key="2">
    <source>
        <dbReference type="ARBA" id="ARBA00006739"/>
    </source>
</evidence>
<name>A0ABV5V2H1_9MICO</name>
<evidence type="ECO:0000256" key="1">
    <source>
        <dbReference type="ARBA" id="ARBA00004776"/>
    </source>
</evidence>
<dbReference type="SUPFAM" id="SSF53448">
    <property type="entry name" value="Nucleotide-diphospho-sugar transferases"/>
    <property type="match status" value="1"/>
</dbReference>
<dbReference type="InterPro" id="IPR001173">
    <property type="entry name" value="Glyco_trans_2-like"/>
</dbReference>
<keyword evidence="3 8" id="KW-0328">Glycosyltransferase</keyword>
<evidence type="ECO:0000313" key="9">
    <source>
        <dbReference type="Proteomes" id="UP001589613"/>
    </source>
</evidence>
<dbReference type="Gene3D" id="3.90.550.10">
    <property type="entry name" value="Spore Coat Polysaccharide Biosynthesis Protein SpsA, Chain A"/>
    <property type="match status" value="1"/>
</dbReference>
<comment type="pathway">
    <text evidence="1">Cell wall biogenesis; cell wall polysaccharide biosynthesis.</text>
</comment>
<organism evidence="8 9">
    <name type="scientific">Ornithinimicrobium kibberense</name>
    <dbReference type="NCBI Taxonomy" id="282060"/>
    <lineage>
        <taxon>Bacteria</taxon>
        <taxon>Bacillati</taxon>
        <taxon>Actinomycetota</taxon>
        <taxon>Actinomycetes</taxon>
        <taxon>Micrococcales</taxon>
        <taxon>Ornithinimicrobiaceae</taxon>
        <taxon>Ornithinimicrobium</taxon>
    </lineage>
</organism>
<dbReference type="GO" id="GO:0016757">
    <property type="term" value="F:glycosyltransferase activity"/>
    <property type="evidence" value="ECO:0007669"/>
    <property type="project" value="UniProtKB-KW"/>
</dbReference>
<evidence type="ECO:0000313" key="8">
    <source>
        <dbReference type="EMBL" id="MFB9732003.1"/>
    </source>
</evidence>
<dbReference type="RefSeq" id="WP_141337711.1">
    <property type="nucleotide sequence ID" value="NZ_JBHMAX010000015.1"/>
</dbReference>
<feature type="domain" description="Glycosyltransferase 2-like" evidence="6">
    <location>
        <begin position="361"/>
        <end position="493"/>
    </location>
</feature>
<dbReference type="PANTHER" id="PTHR43179:SF12">
    <property type="entry name" value="GALACTOFURANOSYLTRANSFERASE GLFT2"/>
    <property type="match status" value="1"/>
</dbReference>